<sequence length="84" mass="10028">MRKERTEEIGLELLKEAQKDTNRVAANEDVTWKMANLFEKYEQMLQEEFEAFEQLRKERNEKIREDLLAGARKDVDKLVANQEV</sequence>
<proteinExistence type="predicted"/>
<organism evidence="2 3">
    <name type="scientific">Pisolithus microcarpus 441</name>
    <dbReference type="NCBI Taxonomy" id="765257"/>
    <lineage>
        <taxon>Eukaryota</taxon>
        <taxon>Fungi</taxon>
        <taxon>Dikarya</taxon>
        <taxon>Basidiomycota</taxon>
        <taxon>Agaricomycotina</taxon>
        <taxon>Agaricomycetes</taxon>
        <taxon>Agaricomycetidae</taxon>
        <taxon>Boletales</taxon>
        <taxon>Sclerodermatineae</taxon>
        <taxon>Pisolithaceae</taxon>
        <taxon>Pisolithus</taxon>
    </lineage>
</organism>
<reference evidence="2 3" key="1">
    <citation type="submission" date="2014-04" db="EMBL/GenBank/DDBJ databases">
        <authorList>
            <consortium name="DOE Joint Genome Institute"/>
            <person name="Kuo A."/>
            <person name="Kohler A."/>
            <person name="Costa M.D."/>
            <person name="Nagy L.G."/>
            <person name="Floudas D."/>
            <person name="Copeland A."/>
            <person name="Barry K.W."/>
            <person name="Cichocki N."/>
            <person name="Veneault-Fourrey C."/>
            <person name="LaButti K."/>
            <person name="Lindquist E.A."/>
            <person name="Lipzen A."/>
            <person name="Lundell T."/>
            <person name="Morin E."/>
            <person name="Murat C."/>
            <person name="Sun H."/>
            <person name="Tunlid A."/>
            <person name="Henrissat B."/>
            <person name="Grigoriev I.V."/>
            <person name="Hibbett D.S."/>
            <person name="Martin F."/>
            <person name="Nordberg H.P."/>
            <person name="Cantor M.N."/>
            <person name="Hua S.X."/>
        </authorList>
    </citation>
    <scope>NUCLEOTIDE SEQUENCE [LARGE SCALE GENOMIC DNA]</scope>
    <source>
        <strain evidence="2 3">441</strain>
    </source>
</reference>
<dbReference type="OrthoDB" id="10477295at2759"/>
<keyword evidence="3" id="KW-1185">Reference proteome</keyword>
<dbReference type="EMBL" id="KN833835">
    <property type="protein sequence ID" value="KIK17238.1"/>
    <property type="molecule type" value="Genomic_DNA"/>
</dbReference>
<feature type="non-terminal residue" evidence="2">
    <location>
        <position position="84"/>
    </location>
</feature>
<dbReference type="Proteomes" id="UP000054018">
    <property type="component" value="Unassembled WGS sequence"/>
</dbReference>
<evidence type="ECO:0000313" key="3">
    <source>
        <dbReference type="Proteomes" id="UP000054018"/>
    </source>
</evidence>
<dbReference type="HOGENOM" id="CLU_2533708_0_0_1"/>
<reference evidence="3" key="2">
    <citation type="submission" date="2015-01" db="EMBL/GenBank/DDBJ databases">
        <title>Evolutionary Origins and Diversification of the Mycorrhizal Mutualists.</title>
        <authorList>
            <consortium name="DOE Joint Genome Institute"/>
            <consortium name="Mycorrhizal Genomics Consortium"/>
            <person name="Kohler A."/>
            <person name="Kuo A."/>
            <person name="Nagy L.G."/>
            <person name="Floudas D."/>
            <person name="Copeland A."/>
            <person name="Barry K.W."/>
            <person name="Cichocki N."/>
            <person name="Veneault-Fourrey C."/>
            <person name="LaButti K."/>
            <person name="Lindquist E.A."/>
            <person name="Lipzen A."/>
            <person name="Lundell T."/>
            <person name="Morin E."/>
            <person name="Murat C."/>
            <person name="Riley R."/>
            <person name="Ohm R."/>
            <person name="Sun H."/>
            <person name="Tunlid A."/>
            <person name="Henrissat B."/>
            <person name="Grigoriev I.V."/>
            <person name="Hibbett D.S."/>
            <person name="Martin F."/>
        </authorList>
    </citation>
    <scope>NUCLEOTIDE SEQUENCE [LARGE SCALE GENOMIC DNA]</scope>
    <source>
        <strain evidence="3">441</strain>
    </source>
</reference>
<keyword evidence="1" id="KW-0175">Coiled coil</keyword>
<protein>
    <submittedName>
        <fullName evidence="2">Uncharacterized protein</fullName>
    </submittedName>
</protein>
<dbReference type="AlphaFoldDB" id="A0A0C9ZBD8"/>
<feature type="coiled-coil region" evidence="1">
    <location>
        <begin position="38"/>
        <end position="65"/>
    </location>
</feature>
<gene>
    <name evidence="2" type="ORF">PISMIDRAFT_685502</name>
</gene>
<evidence type="ECO:0000256" key="1">
    <source>
        <dbReference type="SAM" id="Coils"/>
    </source>
</evidence>
<accession>A0A0C9ZBD8</accession>
<evidence type="ECO:0000313" key="2">
    <source>
        <dbReference type="EMBL" id="KIK17238.1"/>
    </source>
</evidence>
<name>A0A0C9ZBD8_9AGAM</name>